<evidence type="ECO:0000256" key="1">
    <source>
        <dbReference type="ARBA" id="ARBA00008791"/>
    </source>
</evidence>
<dbReference type="PANTHER" id="PTHR46268">
    <property type="entry name" value="STRESS RESPONSE PROTEIN NHAX"/>
    <property type="match status" value="1"/>
</dbReference>
<dbReference type="AlphaFoldDB" id="A0A6L9XUS2"/>
<evidence type="ECO:0000313" key="4">
    <source>
        <dbReference type="Proteomes" id="UP000474967"/>
    </source>
</evidence>
<feature type="domain" description="UspA" evidence="2">
    <location>
        <begin position="150"/>
        <end position="286"/>
    </location>
</feature>
<dbReference type="InterPro" id="IPR006016">
    <property type="entry name" value="UspA"/>
</dbReference>
<reference evidence="3 4" key="1">
    <citation type="journal article" date="2014" name="J. Microbiol.">
        <title>Diaminobutyricibacter tongyongensis gen. nov., sp. nov. and Homoserinibacter gongjuensis gen. nov., sp. nov. belong to the family Microbacteriaceae.</title>
        <authorList>
            <person name="Kim S.J."/>
            <person name="Ahn J.H."/>
            <person name="Weon H.Y."/>
            <person name="Hamada M."/>
            <person name="Suzuki K."/>
            <person name="Kwon S.W."/>
        </authorList>
    </citation>
    <scope>NUCLEOTIDE SEQUENCE [LARGE SCALE GENOMIC DNA]</scope>
    <source>
        <strain evidence="3 4">NBRC 108724</strain>
    </source>
</reference>
<proteinExistence type="inferred from homology"/>
<dbReference type="PANTHER" id="PTHR46268:SF6">
    <property type="entry name" value="UNIVERSAL STRESS PROTEIN UP12"/>
    <property type="match status" value="1"/>
</dbReference>
<dbReference type="InterPro" id="IPR006015">
    <property type="entry name" value="Universal_stress_UspA"/>
</dbReference>
<dbReference type="Gene3D" id="3.40.50.620">
    <property type="entry name" value="HUPs"/>
    <property type="match status" value="2"/>
</dbReference>
<name>A0A6L9XUS2_9MICO</name>
<dbReference type="Proteomes" id="UP000474967">
    <property type="component" value="Unassembled WGS sequence"/>
</dbReference>
<protein>
    <submittedName>
        <fullName evidence="3">Universal stress protein</fullName>
    </submittedName>
</protein>
<organism evidence="3 4">
    <name type="scientific">Leifsonia tongyongensis</name>
    <dbReference type="NCBI Taxonomy" id="1268043"/>
    <lineage>
        <taxon>Bacteria</taxon>
        <taxon>Bacillati</taxon>
        <taxon>Actinomycetota</taxon>
        <taxon>Actinomycetes</taxon>
        <taxon>Micrococcales</taxon>
        <taxon>Microbacteriaceae</taxon>
        <taxon>Leifsonia</taxon>
    </lineage>
</organism>
<comment type="caution">
    <text evidence="3">The sequence shown here is derived from an EMBL/GenBank/DDBJ whole genome shotgun (WGS) entry which is preliminary data.</text>
</comment>
<dbReference type="PRINTS" id="PR01438">
    <property type="entry name" value="UNVRSLSTRESS"/>
</dbReference>
<sequence>MSNDTIVERIIVGVDGSVPSRAAIRWSVERARSHDTGVVLVHVMDDEWGAIGSQLIAEANRGSVDMLDAGARMVHELSPGMPITVELLYGSPMWELAQLSNETTLVVVGTHKTGFHYGRAFGSRSLQLASLARGPIAVVPESAVRLRRGVVVGIDDTTAGRNALAVAASEADRAGSELTLVRALDTPAPDYLGEGGKRSWQEERDTHARRELTDAVSRVQELHPRLATRSRIIRRPAGIALNEVSRNAELLVVGSSRRSGFEQANGLGSVAYDVLLNLVCPTMIVHSYVGESTRPESPHPQEEHHEHAR</sequence>
<evidence type="ECO:0000259" key="2">
    <source>
        <dbReference type="Pfam" id="PF00582"/>
    </source>
</evidence>
<dbReference type="InterPro" id="IPR014729">
    <property type="entry name" value="Rossmann-like_a/b/a_fold"/>
</dbReference>
<comment type="similarity">
    <text evidence="1">Belongs to the universal stress protein A family.</text>
</comment>
<evidence type="ECO:0000313" key="3">
    <source>
        <dbReference type="EMBL" id="NEN05015.1"/>
    </source>
</evidence>
<feature type="domain" description="UspA" evidence="2">
    <location>
        <begin position="8"/>
        <end position="140"/>
    </location>
</feature>
<gene>
    <name evidence="3" type="ORF">G3T36_03940</name>
</gene>
<dbReference type="SUPFAM" id="SSF52402">
    <property type="entry name" value="Adenine nucleotide alpha hydrolases-like"/>
    <property type="match status" value="2"/>
</dbReference>
<keyword evidence="4" id="KW-1185">Reference proteome</keyword>
<dbReference type="Pfam" id="PF00582">
    <property type="entry name" value="Usp"/>
    <property type="match status" value="2"/>
</dbReference>
<dbReference type="RefSeq" id="WP_163288090.1">
    <property type="nucleotide sequence ID" value="NZ_JAAGWY010000001.1"/>
</dbReference>
<dbReference type="EMBL" id="JAAGWY010000001">
    <property type="protein sequence ID" value="NEN05015.1"/>
    <property type="molecule type" value="Genomic_DNA"/>
</dbReference>
<accession>A0A6L9XUS2</accession>